<evidence type="ECO:0000259" key="8">
    <source>
        <dbReference type="PROSITE" id="PS50850"/>
    </source>
</evidence>
<gene>
    <name evidence="9" type="ORF">CLAFUR5_09433</name>
</gene>
<dbReference type="PANTHER" id="PTHR43791">
    <property type="entry name" value="PERMEASE-RELATED"/>
    <property type="match status" value="1"/>
</dbReference>
<dbReference type="GO" id="GO:0098717">
    <property type="term" value="P:pantothenate import across plasma membrane"/>
    <property type="evidence" value="ECO:0007669"/>
    <property type="project" value="TreeGrafter"/>
</dbReference>
<feature type="transmembrane region" description="Helical" evidence="7">
    <location>
        <begin position="416"/>
        <end position="438"/>
    </location>
</feature>
<feature type="transmembrane region" description="Helical" evidence="7">
    <location>
        <begin position="360"/>
        <end position="376"/>
    </location>
</feature>
<dbReference type="GO" id="GO:0005886">
    <property type="term" value="C:plasma membrane"/>
    <property type="evidence" value="ECO:0007669"/>
    <property type="project" value="TreeGrafter"/>
</dbReference>
<evidence type="ECO:0000256" key="2">
    <source>
        <dbReference type="ARBA" id="ARBA00022448"/>
    </source>
</evidence>
<name>A0A9Q8UTJ5_PASFU</name>
<keyword evidence="5 7" id="KW-0472">Membrane</keyword>
<feature type="transmembrane region" description="Helical" evidence="7">
    <location>
        <begin position="329"/>
        <end position="348"/>
    </location>
</feature>
<feature type="transmembrane region" description="Helical" evidence="7">
    <location>
        <begin position="104"/>
        <end position="123"/>
    </location>
</feature>
<dbReference type="KEGG" id="ffu:CLAFUR5_09433"/>
<dbReference type="Gene3D" id="1.20.1250.20">
    <property type="entry name" value="MFS general substrate transporter like domains"/>
    <property type="match status" value="1"/>
</dbReference>
<dbReference type="OrthoDB" id="3639251at2759"/>
<dbReference type="Proteomes" id="UP000756132">
    <property type="component" value="Chromosome 9"/>
</dbReference>
<dbReference type="InterPro" id="IPR020846">
    <property type="entry name" value="MFS_dom"/>
</dbReference>
<keyword evidence="2" id="KW-0813">Transport</keyword>
<feature type="transmembrane region" description="Helical" evidence="7">
    <location>
        <begin position="222"/>
        <end position="245"/>
    </location>
</feature>
<accession>A0A9Q8UTJ5</accession>
<feature type="transmembrane region" description="Helical" evidence="7">
    <location>
        <begin position="54"/>
        <end position="73"/>
    </location>
</feature>
<reference evidence="9" key="2">
    <citation type="journal article" date="2022" name="Microb. Genom.">
        <title>A chromosome-scale genome assembly of the tomato pathogen Cladosporium fulvum reveals a compartmentalized genome architecture and the presence of a dispensable chromosome.</title>
        <authorList>
            <person name="Zaccaron A.Z."/>
            <person name="Chen L.H."/>
            <person name="Samaras A."/>
            <person name="Stergiopoulos I."/>
        </authorList>
    </citation>
    <scope>NUCLEOTIDE SEQUENCE</scope>
    <source>
        <strain evidence="9">Race5_Kim</strain>
    </source>
</reference>
<evidence type="ECO:0000313" key="10">
    <source>
        <dbReference type="Proteomes" id="UP000756132"/>
    </source>
</evidence>
<feature type="transmembrane region" description="Helical" evidence="7">
    <location>
        <begin position="291"/>
        <end position="309"/>
    </location>
</feature>
<evidence type="ECO:0000256" key="4">
    <source>
        <dbReference type="ARBA" id="ARBA00022989"/>
    </source>
</evidence>
<keyword evidence="4 7" id="KW-1133">Transmembrane helix</keyword>
<evidence type="ECO:0000313" key="9">
    <source>
        <dbReference type="EMBL" id="UJO21865.1"/>
    </source>
</evidence>
<dbReference type="InterPro" id="IPR011701">
    <property type="entry name" value="MFS"/>
</dbReference>
<feature type="compositionally biased region" description="Polar residues" evidence="6">
    <location>
        <begin position="18"/>
        <end position="32"/>
    </location>
</feature>
<evidence type="ECO:0000256" key="6">
    <source>
        <dbReference type="SAM" id="MobiDB-lite"/>
    </source>
</evidence>
<feature type="transmembrane region" description="Helical" evidence="7">
    <location>
        <begin position="188"/>
        <end position="210"/>
    </location>
</feature>
<dbReference type="AlphaFoldDB" id="A0A9Q8UTJ5"/>
<comment type="subcellular location">
    <subcellularLocation>
        <location evidence="1">Membrane</location>
        <topology evidence="1">Multi-pass membrane protein</topology>
    </subcellularLocation>
</comment>
<feature type="transmembrane region" description="Helical" evidence="7">
    <location>
        <begin position="128"/>
        <end position="147"/>
    </location>
</feature>
<organism evidence="9 10">
    <name type="scientific">Passalora fulva</name>
    <name type="common">Tomato leaf mold</name>
    <name type="synonym">Cladosporium fulvum</name>
    <dbReference type="NCBI Taxonomy" id="5499"/>
    <lineage>
        <taxon>Eukaryota</taxon>
        <taxon>Fungi</taxon>
        <taxon>Dikarya</taxon>
        <taxon>Ascomycota</taxon>
        <taxon>Pezizomycotina</taxon>
        <taxon>Dothideomycetes</taxon>
        <taxon>Dothideomycetidae</taxon>
        <taxon>Mycosphaerellales</taxon>
        <taxon>Mycosphaerellaceae</taxon>
        <taxon>Fulvia</taxon>
    </lineage>
</organism>
<dbReference type="FunFam" id="1.20.1250.20:FF:000386">
    <property type="entry name" value="MFS general substrate transporter"/>
    <property type="match status" value="1"/>
</dbReference>
<dbReference type="GeneID" id="71989311"/>
<dbReference type="Pfam" id="PF07690">
    <property type="entry name" value="MFS_1"/>
    <property type="match status" value="1"/>
</dbReference>
<sequence length="525" mass="58746">MASHDPHRPATPAEQPSEEQTLLSRKSSPPTKTAMTIMSTITRLWGPPSTERSLLIKLDFTILIYFSIIWFLFGINRSSYSTAYISGMKEDLGFQGKDYNYMSTIYLITYAIFQIPSTSLLILTKPRYVFVAANTVWSVLTLVTYRVDKVWQVFILNAFEGAFSAIAFVGAHFVYGSWYKQSELATRAAIFCGFGNLGNMAGGWIQAGLINALKGSSTSLPAWRLIFIVVSCMTIPFAVFGWFAIPDLPRHKAARFLSTEEKEIATTRLGKTDKTTWDWTVLRRVLLSWQFYLLPFVFMLYSLVVQALGNNVMPLWMASRGYTVVQQNTWPTAVHGTAIVATFFYCFVSDKLNSRWQCSLAIGFTFIISSAILVSSPSSDAAYFFAFYLMGTTYAPQALWYSWMADLTGHDLQLRAITTGFMNSFDFAFVTWWPLVFYPVTDAPNYRKGYIASLVTGCLTIPVIIVIAVLERRGRQSGVIGRDASIPAEPDPDTTVVDPEDDRIPKALAIRQAQVISSIAAVSTQ</sequence>
<feature type="region of interest" description="Disordered" evidence="6">
    <location>
        <begin position="1"/>
        <end position="32"/>
    </location>
</feature>
<evidence type="ECO:0000256" key="1">
    <source>
        <dbReference type="ARBA" id="ARBA00004141"/>
    </source>
</evidence>
<dbReference type="EMBL" id="CP090171">
    <property type="protein sequence ID" value="UJO21865.1"/>
    <property type="molecule type" value="Genomic_DNA"/>
</dbReference>
<evidence type="ECO:0000256" key="7">
    <source>
        <dbReference type="SAM" id="Phobius"/>
    </source>
</evidence>
<dbReference type="PROSITE" id="PS50850">
    <property type="entry name" value="MFS"/>
    <property type="match status" value="1"/>
</dbReference>
<feature type="transmembrane region" description="Helical" evidence="7">
    <location>
        <begin position="450"/>
        <end position="470"/>
    </location>
</feature>
<evidence type="ECO:0000256" key="3">
    <source>
        <dbReference type="ARBA" id="ARBA00022692"/>
    </source>
</evidence>
<dbReference type="GO" id="GO:0015233">
    <property type="term" value="F:pantothenate transmembrane transporter activity"/>
    <property type="evidence" value="ECO:0007669"/>
    <property type="project" value="TreeGrafter"/>
</dbReference>
<dbReference type="InterPro" id="IPR036259">
    <property type="entry name" value="MFS_trans_sf"/>
</dbReference>
<proteinExistence type="predicted"/>
<feature type="transmembrane region" description="Helical" evidence="7">
    <location>
        <begin position="153"/>
        <end position="176"/>
    </location>
</feature>
<feature type="transmembrane region" description="Helical" evidence="7">
    <location>
        <begin position="382"/>
        <end position="404"/>
    </location>
</feature>
<dbReference type="RefSeq" id="XP_047766231.1">
    <property type="nucleotide sequence ID" value="XM_047908581.1"/>
</dbReference>
<evidence type="ECO:0000256" key="5">
    <source>
        <dbReference type="ARBA" id="ARBA00023136"/>
    </source>
</evidence>
<keyword evidence="10" id="KW-1185">Reference proteome</keyword>
<keyword evidence="3 7" id="KW-0812">Transmembrane</keyword>
<reference evidence="9" key="1">
    <citation type="submission" date="2021-12" db="EMBL/GenBank/DDBJ databases">
        <authorList>
            <person name="Zaccaron A."/>
            <person name="Stergiopoulos I."/>
        </authorList>
    </citation>
    <scope>NUCLEOTIDE SEQUENCE</scope>
    <source>
        <strain evidence="9">Race5_Kim</strain>
    </source>
</reference>
<feature type="domain" description="Major facilitator superfamily (MFS) profile" evidence="8">
    <location>
        <begin position="62"/>
        <end position="475"/>
    </location>
</feature>
<dbReference type="OMA" id="YSWMADL"/>
<protein>
    <submittedName>
        <fullName evidence="9">Pantothenate transporter liz1</fullName>
    </submittedName>
</protein>
<dbReference type="PANTHER" id="PTHR43791:SF4">
    <property type="entry name" value="PANTOTHENATE TRANSPORTER FEN2"/>
    <property type="match status" value="1"/>
</dbReference>
<dbReference type="SUPFAM" id="SSF103473">
    <property type="entry name" value="MFS general substrate transporter"/>
    <property type="match status" value="1"/>
</dbReference>